<dbReference type="InterPro" id="IPR023801">
    <property type="entry name" value="His_deacetylse_dom"/>
</dbReference>
<dbReference type="SUPFAM" id="SSF52768">
    <property type="entry name" value="Arginase/deacetylase"/>
    <property type="match status" value="1"/>
</dbReference>
<organism evidence="2">
    <name type="scientific">marine metagenome</name>
    <dbReference type="NCBI Taxonomy" id="408172"/>
    <lineage>
        <taxon>unclassified sequences</taxon>
        <taxon>metagenomes</taxon>
        <taxon>ecological metagenomes</taxon>
    </lineage>
</organism>
<accession>A0A383BVL8</accession>
<name>A0A383BVL8_9ZZZZ</name>
<dbReference type="InterPro" id="IPR023696">
    <property type="entry name" value="Ureohydrolase_dom_sf"/>
</dbReference>
<dbReference type="InterPro" id="IPR037138">
    <property type="entry name" value="His_deacetylse_dom_sf"/>
</dbReference>
<dbReference type="Gene3D" id="3.40.800.20">
    <property type="entry name" value="Histone deacetylase domain"/>
    <property type="match status" value="1"/>
</dbReference>
<gene>
    <name evidence="2" type="ORF">METZ01_LOCUS476826</name>
</gene>
<proteinExistence type="predicted"/>
<feature type="domain" description="Histone deacetylase" evidence="1">
    <location>
        <begin position="22"/>
        <end position="92"/>
    </location>
</feature>
<dbReference type="EMBL" id="UINC01203624">
    <property type="protein sequence ID" value="SVE23972.1"/>
    <property type="molecule type" value="Genomic_DNA"/>
</dbReference>
<evidence type="ECO:0000313" key="2">
    <source>
        <dbReference type="EMBL" id="SVE23972.1"/>
    </source>
</evidence>
<dbReference type="AlphaFoldDB" id="A0A383BVL8"/>
<protein>
    <recommendedName>
        <fullName evidence="1">Histone deacetylase domain-containing protein</fullName>
    </recommendedName>
</protein>
<sequence length="93" mass="10408">MANPLTVFYNNDFLNHDTGPGHPERPDRLNACTEALENCDFADQLVWKSPRSATEEELSWIHTAQHIELIEQACESGGGYLDADTPVCPQSYD</sequence>
<evidence type="ECO:0000259" key="1">
    <source>
        <dbReference type="Pfam" id="PF00850"/>
    </source>
</evidence>
<reference evidence="2" key="1">
    <citation type="submission" date="2018-05" db="EMBL/GenBank/DDBJ databases">
        <authorList>
            <person name="Lanie J.A."/>
            <person name="Ng W.-L."/>
            <person name="Kazmierczak K.M."/>
            <person name="Andrzejewski T.M."/>
            <person name="Davidsen T.M."/>
            <person name="Wayne K.J."/>
            <person name="Tettelin H."/>
            <person name="Glass J.I."/>
            <person name="Rusch D."/>
            <person name="Podicherti R."/>
            <person name="Tsui H.-C.T."/>
            <person name="Winkler M.E."/>
        </authorList>
    </citation>
    <scope>NUCLEOTIDE SEQUENCE</scope>
</reference>
<feature type="non-terminal residue" evidence="2">
    <location>
        <position position="93"/>
    </location>
</feature>
<dbReference type="Pfam" id="PF00850">
    <property type="entry name" value="Hist_deacetyl"/>
    <property type="match status" value="1"/>
</dbReference>